<comment type="caution">
    <text evidence="1">The sequence shown here is derived from an EMBL/GenBank/DDBJ whole genome shotgun (WGS) entry which is preliminary data.</text>
</comment>
<proteinExistence type="predicted"/>
<evidence type="ECO:0000313" key="2">
    <source>
        <dbReference type="Proteomes" id="UP000614410"/>
    </source>
</evidence>
<dbReference type="EMBL" id="JAEKNN010000046">
    <property type="protein sequence ID" value="MBJ7609494.1"/>
    <property type="molecule type" value="Genomic_DNA"/>
</dbReference>
<evidence type="ECO:0000313" key="1">
    <source>
        <dbReference type="EMBL" id="MBJ7609494.1"/>
    </source>
</evidence>
<accession>A0A934KFF1</accession>
<name>A0A934KFF1_9BACT</name>
<protein>
    <submittedName>
        <fullName evidence="1">Uncharacterized protein</fullName>
    </submittedName>
</protein>
<gene>
    <name evidence="1" type="ORF">JF887_08710</name>
</gene>
<reference evidence="1 2" key="1">
    <citation type="submission" date="2020-10" db="EMBL/GenBank/DDBJ databases">
        <title>Ca. Dormibacterota MAGs.</title>
        <authorList>
            <person name="Montgomery K."/>
        </authorList>
    </citation>
    <scope>NUCLEOTIDE SEQUENCE [LARGE SCALE GENOMIC DNA]</scope>
    <source>
        <strain evidence="1">Mitchell_Peninsula_5</strain>
    </source>
</reference>
<dbReference type="Proteomes" id="UP000614410">
    <property type="component" value="Unassembled WGS sequence"/>
</dbReference>
<organism evidence="1 2">
    <name type="scientific">Candidatus Amunia macphersoniae</name>
    <dbReference type="NCBI Taxonomy" id="3127014"/>
    <lineage>
        <taxon>Bacteria</taxon>
        <taxon>Bacillati</taxon>
        <taxon>Candidatus Dormiibacterota</taxon>
        <taxon>Candidatus Dormibacteria</taxon>
        <taxon>Candidatus Aeolococcales</taxon>
        <taxon>Candidatus Aeolococcaceae</taxon>
        <taxon>Candidatus Amunia</taxon>
    </lineage>
</organism>
<dbReference type="AlphaFoldDB" id="A0A934KFF1"/>
<sequence length="175" mass="18665">MWWSFLLRPRPTRRPDRGCTVVEAEAEDVLLAAPDAVHAEPAVSAAAEFRATALLAAHAHIDGPPIGGAIAAVALLQRFTEPTDPRRFQAWLLQGLYHRLAVAEASRGQRGEAVVRAHEVCAHSVLRLAATSPDLATARRARTAMGQLGGSCVATTPLRHARPVNGLGVPIMARP</sequence>